<dbReference type="InterPro" id="IPR019533">
    <property type="entry name" value="Peptidase_S26"/>
</dbReference>
<evidence type="ECO:0000259" key="2">
    <source>
        <dbReference type="Pfam" id="PF10502"/>
    </source>
</evidence>
<keyword evidence="1" id="KW-0812">Transmembrane</keyword>
<feature type="domain" description="Peptidase S26" evidence="2">
    <location>
        <begin position="10"/>
        <end position="44"/>
    </location>
</feature>
<organism evidence="3 4">
    <name type="scientific">Aerophobetes bacterium</name>
    <dbReference type="NCBI Taxonomy" id="2030807"/>
    <lineage>
        <taxon>Bacteria</taxon>
        <taxon>Candidatus Aerophobota</taxon>
    </lineage>
</organism>
<comment type="caution">
    <text evidence="3">The sequence shown here is derived from an EMBL/GenBank/DDBJ whole genome shotgun (WGS) entry which is preliminary data.</text>
</comment>
<evidence type="ECO:0000313" key="4">
    <source>
        <dbReference type="Proteomes" id="UP000279422"/>
    </source>
</evidence>
<accession>A0A497E358</accession>
<dbReference type="AlphaFoldDB" id="A0A497E358"/>
<keyword evidence="1" id="KW-0472">Membrane</keyword>
<evidence type="ECO:0000313" key="3">
    <source>
        <dbReference type="EMBL" id="RLE08835.1"/>
    </source>
</evidence>
<sequence>MRKSTLHYLRETVETIVIAFVLAFLVRSFVVQAFWIPSGSMEPT</sequence>
<name>A0A497E358_UNCAE</name>
<evidence type="ECO:0000256" key="1">
    <source>
        <dbReference type="SAM" id="Phobius"/>
    </source>
</evidence>
<feature type="non-terminal residue" evidence="3">
    <location>
        <position position="44"/>
    </location>
</feature>
<dbReference type="Proteomes" id="UP000279422">
    <property type="component" value="Unassembled WGS sequence"/>
</dbReference>
<dbReference type="EMBL" id="QMPZ01000077">
    <property type="protein sequence ID" value="RLE08835.1"/>
    <property type="molecule type" value="Genomic_DNA"/>
</dbReference>
<feature type="transmembrane region" description="Helical" evidence="1">
    <location>
        <begin position="12"/>
        <end position="36"/>
    </location>
</feature>
<protein>
    <submittedName>
        <fullName evidence="3">Signal peptidase I</fullName>
    </submittedName>
</protein>
<proteinExistence type="predicted"/>
<gene>
    <name evidence="3" type="ORF">DRJ00_05565</name>
</gene>
<dbReference type="GO" id="GO:0006465">
    <property type="term" value="P:signal peptide processing"/>
    <property type="evidence" value="ECO:0007669"/>
    <property type="project" value="InterPro"/>
</dbReference>
<reference evidence="3 4" key="1">
    <citation type="submission" date="2018-06" db="EMBL/GenBank/DDBJ databases">
        <title>Extensive metabolic versatility and redundancy in microbially diverse, dynamic hydrothermal sediments.</title>
        <authorList>
            <person name="Dombrowski N."/>
            <person name="Teske A."/>
            <person name="Baker B.J."/>
        </authorList>
    </citation>
    <scope>NUCLEOTIDE SEQUENCE [LARGE SCALE GENOMIC DNA]</scope>
    <source>
        <strain evidence="3">B47_G16</strain>
    </source>
</reference>
<keyword evidence="1" id="KW-1133">Transmembrane helix</keyword>
<dbReference type="GO" id="GO:0004252">
    <property type="term" value="F:serine-type endopeptidase activity"/>
    <property type="evidence" value="ECO:0007669"/>
    <property type="project" value="InterPro"/>
</dbReference>
<dbReference type="Pfam" id="PF10502">
    <property type="entry name" value="Peptidase_S26"/>
    <property type="match status" value="1"/>
</dbReference>